<comment type="similarity">
    <text evidence="1">Belongs to the mab-21 family.</text>
</comment>
<reference evidence="4" key="1">
    <citation type="submission" date="2021-03" db="EMBL/GenBank/DDBJ databases">
        <authorList>
            <person name="Bekaert M."/>
        </authorList>
    </citation>
    <scope>NUCLEOTIDE SEQUENCE</scope>
</reference>
<dbReference type="AlphaFoldDB" id="A0A8S3TLT5"/>
<evidence type="ECO:0000313" key="4">
    <source>
        <dbReference type="EMBL" id="CAG2231297.1"/>
    </source>
</evidence>
<evidence type="ECO:0000256" key="1">
    <source>
        <dbReference type="ARBA" id="ARBA00008307"/>
    </source>
</evidence>
<evidence type="ECO:0008006" key="6">
    <source>
        <dbReference type="Google" id="ProtNLM"/>
    </source>
</evidence>
<dbReference type="InterPro" id="IPR046906">
    <property type="entry name" value="Mab-21_HhH/H2TH-like"/>
</dbReference>
<proteinExistence type="inferred from homology"/>
<dbReference type="EMBL" id="CAJPWZ010002138">
    <property type="protein sequence ID" value="CAG2231297.1"/>
    <property type="molecule type" value="Genomic_DNA"/>
</dbReference>
<feature type="domain" description="Mab-21-like HhH/H2TH-like" evidence="3">
    <location>
        <begin position="267"/>
        <end position="362"/>
    </location>
</feature>
<dbReference type="PANTHER" id="PTHR10656">
    <property type="entry name" value="CELL FATE DETERMINING PROTEIN MAB21-RELATED"/>
    <property type="match status" value="1"/>
</dbReference>
<dbReference type="Gene3D" id="1.10.1410.40">
    <property type="match status" value="1"/>
</dbReference>
<evidence type="ECO:0000259" key="2">
    <source>
        <dbReference type="Pfam" id="PF03281"/>
    </source>
</evidence>
<accession>A0A8S3TLT5</accession>
<gene>
    <name evidence="4" type="ORF">MEDL_44105</name>
</gene>
<dbReference type="InterPro" id="IPR046903">
    <property type="entry name" value="Mab-21-like_nuc_Trfase"/>
</dbReference>
<dbReference type="Pfam" id="PF20266">
    <property type="entry name" value="Mab-21_C"/>
    <property type="match status" value="1"/>
</dbReference>
<dbReference type="InterPro" id="IPR024810">
    <property type="entry name" value="MAB21L/cGLR"/>
</dbReference>
<dbReference type="OrthoDB" id="6119992at2759"/>
<comment type="caution">
    <text evidence="4">The sequence shown here is derived from an EMBL/GenBank/DDBJ whole genome shotgun (WGS) entry which is preliminary data.</text>
</comment>
<organism evidence="4 5">
    <name type="scientific">Mytilus edulis</name>
    <name type="common">Blue mussel</name>
    <dbReference type="NCBI Taxonomy" id="6550"/>
    <lineage>
        <taxon>Eukaryota</taxon>
        <taxon>Metazoa</taxon>
        <taxon>Spiralia</taxon>
        <taxon>Lophotrochozoa</taxon>
        <taxon>Mollusca</taxon>
        <taxon>Bivalvia</taxon>
        <taxon>Autobranchia</taxon>
        <taxon>Pteriomorphia</taxon>
        <taxon>Mytilida</taxon>
        <taxon>Mytiloidea</taxon>
        <taxon>Mytilidae</taxon>
        <taxon>Mytilinae</taxon>
        <taxon>Mytilus</taxon>
    </lineage>
</organism>
<evidence type="ECO:0000259" key="3">
    <source>
        <dbReference type="Pfam" id="PF20266"/>
    </source>
</evidence>
<dbReference type="Proteomes" id="UP000683360">
    <property type="component" value="Unassembled WGS sequence"/>
</dbReference>
<dbReference type="PANTHER" id="PTHR10656:SF69">
    <property type="entry name" value="MAB-21-LIKE HHH_H2TH-LIKE DOMAIN-CONTAINING PROTEIN"/>
    <property type="match status" value="1"/>
</dbReference>
<dbReference type="Pfam" id="PF03281">
    <property type="entry name" value="Mab-21"/>
    <property type="match status" value="1"/>
</dbReference>
<sequence length="623" mass="72300">MDSEEDVDEKRLSEVVSDILNWQGFYMEFVEVYRSGCLLSEKISLDLIRLTVIKCGSSVAEGSELQGSDIDSMNVYPGIIAVHSSCASEFDSRVQILTLELDNCLPGYTRLLVKKLNPKCVFMPELQSMIKKEGNRHFLSSEEFLKNNKNFCMKIFKSPRGDVRFNSHGPCTTCLVYNLKGISKQVEHDIAYGIECLSWPVAATEWIYRPRLMGWPSQEIIKIIASFTVQVMPVGDPKSHISSMQWRFAFSEAERELVWDFSDFQFQCYVLLKSIFKIKLKPFSPNEISVYQIKMLLFWISEEYGVKIFTKENLLHCVEICFERYKDQILNCVLPHYILRDRNLLAGKLEIQTQQQIANEIDKILEDIFLTIIECQHILLPPSSNMLNLYKGSKGTFLCHVIGPLTLNLMQCPKILKLKTFYDSLKVCSNMIYIPKNFEKLTVFVEGIDSEKNCYNKFFPYMLNTAKMFGFIQLGLMYYEERFDNKTPEEKDSLFHKANLAFNNGMDLDEFSGKLYLVTFLLFDGKIDAALSILFPILQNTKLFVYSGYCSTEDTQVLQFFNNEILYFDYFEDIGEVSNCYDMIFQKILYILFQSLLNMNFSCYSVQMSGMIAVIIQWFMHIT</sequence>
<evidence type="ECO:0000313" key="5">
    <source>
        <dbReference type="Proteomes" id="UP000683360"/>
    </source>
</evidence>
<name>A0A8S3TLT5_MYTED</name>
<protein>
    <recommendedName>
        <fullName evidence="6">Mab-21-like nucleotidyltransferase domain-containing protein</fullName>
    </recommendedName>
</protein>
<feature type="domain" description="Mab-21-like nucleotidyltransferase" evidence="2">
    <location>
        <begin position="106"/>
        <end position="257"/>
    </location>
</feature>
<dbReference type="SMART" id="SM01265">
    <property type="entry name" value="Mab-21"/>
    <property type="match status" value="1"/>
</dbReference>
<keyword evidence="5" id="KW-1185">Reference proteome</keyword>